<dbReference type="PROSITE" id="PS50045">
    <property type="entry name" value="SIGMA54_INTERACT_4"/>
    <property type="match status" value="1"/>
</dbReference>
<evidence type="ECO:0000256" key="2">
    <source>
        <dbReference type="ARBA" id="ARBA00022840"/>
    </source>
</evidence>
<accession>A0A4R6PX47</accession>
<dbReference type="InterPro" id="IPR003593">
    <property type="entry name" value="AAA+_ATPase"/>
</dbReference>
<dbReference type="PANTHER" id="PTHR32071">
    <property type="entry name" value="TRANSCRIPTIONAL REGULATORY PROTEIN"/>
    <property type="match status" value="1"/>
</dbReference>
<dbReference type="PROSITE" id="PS00688">
    <property type="entry name" value="SIGMA54_INTERACT_3"/>
    <property type="match status" value="1"/>
</dbReference>
<dbReference type="GO" id="GO:0005524">
    <property type="term" value="F:ATP binding"/>
    <property type="evidence" value="ECO:0007669"/>
    <property type="project" value="UniProtKB-KW"/>
</dbReference>
<dbReference type="CDD" id="cd00009">
    <property type="entry name" value="AAA"/>
    <property type="match status" value="1"/>
</dbReference>
<keyword evidence="8" id="KW-1185">Reference proteome</keyword>
<dbReference type="InterPro" id="IPR058031">
    <property type="entry name" value="AAA_lid_NorR"/>
</dbReference>
<dbReference type="Pfam" id="PF02954">
    <property type="entry name" value="HTH_8"/>
    <property type="match status" value="1"/>
</dbReference>
<evidence type="ECO:0000256" key="3">
    <source>
        <dbReference type="ARBA" id="ARBA00023015"/>
    </source>
</evidence>
<dbReference type="PROSITE" id="PS00676">
    <property type="entry name" value="SIGMA54_INTERACT_2"/>
    <property type="match status" value="1"/>
</dbReference>
<dbReference type="InterPro" id="IPR002078">
    <property type="entry name" value="Sigma_54_int"/>
</dbReference>
<dbReference type="AlphaFoldDB" id="A0A4R6PX47"/>
<keyword evidence="1" id="KW-0547">Nucleotide-binding</keyword>
<keyword evidence="2" id="KW-0067">ATP-binding</keyword>
<protein>
    <submittedName>
        <fullName evidence="7">Arginine utilization regulatory protein</fullName>
    </submittedName>
</protein>
<dbReference type="OrthoDB" id="9803970at2"/>
<evidence type="ECO:0000313" key="8">
    <source>
        <dbReference type="Proteomes" id="UP000295500"/>
    </source>
</evidence>
<dbReference type="GO" id="GO:0006355">
    <property type="term" value="P:regulation of DNA-templated transcription"/>
    <property type="evidence" value="ECO:0007669"/>
    <property type="project" value="InterPro"/>
</dbReference>
<feature type="domain" description="Sigma-54 factor interaction" evidence="6">
    <location>
        <begin position="145"/>
        <end position="373"/>
    </location>
</feature>
<dbReference type="Proteomes" id="UP000295500">
    <property type="component" value="Unassembled WGS sequence"/>
</dbReference>
<dbReference type="FunFam" id="3.40.50.300:FF:000006">
    <property type="entry name" value="DNA-binding transcriptional regulator NtrC"/>
    <property type="match status" value="1"/>
</dbReference>
<dbReference type="RefSeq" id="WP_133529166.1">
    <property type="nucleotide sequence ID" value="NZ_SNXO01000043.1"/>
</dbReference>
<dbReference type="InterPro" id="IPR025943">
    <property type="entry name" value="Sigma_54_int_dom_ATP-bd_2"/>
</dbReference>
<proteinExistence type="predicted"/>
<dbReference type="SMART" id="SM00382">
    <property type="entry name" value="AAA"/>
    <property type="match status" value="1"/>
</dbReference>
<dbReference type="Pfam" id="PF00158">
    <property type="entry name" value="Sigma54_activat"/>
    <property type="match status" value="1"/>
</dbReference>
<organism evidence="7 8">
    <name type="scientific">Aminicella lysinilytica</name>
    <dbReference type="NCBI Taxonomy" id="433323"/>
    <lineage>
        <taxon>Bacteria</taxon>
        <taxon>Bacillati</taxon>
        <taxon>Bacillota</taxon>
        <taxon>Clostridia</taxon>
        <taxon>Peptostreptococcales</taxon>
        <taxon>Anaerovoracaceae</taxon>
        <taxon>Aminicella</taxon>
    </lineage>
</organism>
<dbReference type="InterPro" id="IPR002197">
    <property type="entry name" value="HTH_Fis"/>
</dbReference>
<dbReference type="InterPro" id="IPR027417">
    <property type="entry name" value="P-loop_NTPase"/>
</dbReference>
<dbReference type="PANTHER" id="PTHR32071:SF74">
    <property type="entry name" value="TRANSCRIPTIONAL ACTIVATOR ROCR"/>
    <property type="match status" value="1"/>
</dbReference>
<dbReference type="Gene3D" id="1.10.8.60">
    <property type="match status" value="1"/>
</dbReference>
<dbReference type="Pfam" id="PF25601">
    <property type="entry name" value="AAA_lid_14"/>
    <property type="match status" value="1"/>
</dbReference>
<comment type="caution">
    <text evidence="7">The sequence shown here is derived from an EMBL/GenBank/DDBJ whole genome shotgun (WGS) entry which is preliminary data.</text>
</comment>
<dbReference type="PROSITE" id="PS00675">
    <property type="entry name" value="SIGMA54_INTERACT_1"/>
    <property type="match status" value="1"/>
</dbReference>
<gene>
    <name evidence="7" type="ORF">EV211_14311</name>
</gene>
<evidence type="ECO:0000256" key="4">
    <source>
        <dbReference type="ARBA" id="ARBA00023125"/>
    </source>
</evidence>
<dbReference type="InterPro" id="IPR009057">
    <property type="entry name" value="Homeodomain-like_sf"/>
</dbReference>
<keyword evidence="3" id="KW-0805">Transcription regulation</keyword>
<evidence type="ECO:0000313" key="7">
    <source>
        <dbReference type="EMBL" id="TDP49847.1"/>
    </source>
</evidence>
<dbReference type="SUPFAM" id="SSF52540">
    <property type="entry name" value="P-loop containing nucleoside triphosphate hydrolases"/>
    <property type="match status" value="1"/>
</dbReference>
<evidence type="ECO:0000256" key="1">
    <source>
        <dbReference type="ARBA" id="ARBA00022741"/>
    </source>
</evidence>
<keyword evidence="4" id="KW-0238">DNA-binding</keyword>
<dbReference type="InterPro" id="IPR025944">
    <property type="entry name" value="Sigma_54_int_dom_CS"/>
</dbReference>
<dbReference type="InterPro" id="IPR025662">
    <property type="entry name" value="Sigma_54_int_dom_ATP-bd_1"/>
</dbReference>
<dbReference type="PRINTS" id="PR01590">
    <property type="entry name" value="HTHFIS"/>
</dbReference>
<reference evidence="7 8" key="1">
    <citation type="submission" date="2019-03" db="EMBL/GenBank/DDBJ databases">
        <title>Genomic Encyclopedia of Type Strains, Phase IV (KMG-IV): sequencing the most valuable type-strain genomes for metagenomic binning, comparative biology and taxonomic classification.</title>
        <authorList>
            <person name="Goeker M."/>
        </authorList>
    </citation>
    <scope>NUCLEOTIDE SEQUENCE [LARGE SCALE GENOMIC DNA]</scope>
    <source>
        <strain evidence="7 8">DSM 28287</strain>
    </source>
</reference>
<evidence type="ECO:0000256" key="5">
    <source>
        <dbReference type="ARBA" id="ARBA00023163"/>
    </source>
</evidence>
<evidence type="ECO:0000259" key="6">
    <source>
        <dbReference type="PROSITE" id="PS50045"/>
    </source>
</evidence>
<dbReference type="Gene3D" id="3.40.50.300">
    <property type="entry name" value="P-loop containing nucleotide triphosphate hydrolases"/>
    <property type="match status" value="1"/>
</dbReference>
<dbReference type="GO" id="GO:0043565">
    <property type="term" value="F:sequence-specific DNA binding"/>
    <property type="evidence" value="ECO:0007669"/>
    <property type="project" value="InterPro"/>
</dbReference>
<keyword evidence="5" id="KW-0804">Transcription</keyword>
<sequence>MFSGYLEQMSSIYDNMDSVLIINEKGYVEYAAFINEDKETIENIGYTGKHLFEVYPNMTPETSSVFQVMKTGEPIIEEMQTQLDYTGNVKTFSCSTYPIGLGDKIIGAISGAVYLDKEGKPSNTTIHRRKEFNTKRDHLYRIDDIITEDEQMDRLKERILRIAAGDSPVMIIGDTGTGKELVAQSVHSHSHRVGGPFISQNCSAIPIGLLESTLFGTSKGAYTGAEDRKGLFELADGGSLFLDELNSMEIGLQGKILKAIEDQQIRRVGDEKIRKINVRIISALNHDPKTLIEEGLMRSDLYYRLGVVQLRLPNLIERKSDIPVLINYFIKSYNRTTGRHISGYSDLALAVMLNHTWPGNIRELRNAVEYGFNISADDILTISDIPDNVIYDSENQSFIPQTEFDDANLHYEQLLTSGHSLTELVESYEEQIIRYIINNSKNTTEAASKLGISRPTLRYKLSKYEIE</sequence>
<dbReference type="Gene3D" id="1.10.10.60">
    <property type="entry name" value="Homeodomain-like"/>
    <property type="match status" value="1"/>
</dbReference>
<name>A0A4R6PX47_9FIRM</name>
<dbReference type="SUPFAM" id="SSF46689">
    <property type="entry name" value="Homeodomain-like"/>
    <property type="match status" value="1"/>
</dbReference>
<dbReference type="EMBL" id="SNXO01000043">
    <property type="protein sequence ID" value="TDP49847.1"/>
    <property type="molecule type" value="Genomic_DNA"/>
</dbReference>